<dbReference type="GO" id="GO:0016787">
    <property type="term" value="F:hydrolase activity"/>
    <property type="evidence" value="ECO:0007669"/>
    <property type="project" value="UniProtKB-KW"/>
</dbReference>
<dbReference type="EnsemblMetazoa" id="XM_003382996.3">
    <property type="protein sequence ID" value="XP_003383044.2"/>
    <property type="gene ID" value="LOC100639215"/>
</dbReference>
<dbReference type="GO" id="GO:0006400">
    <property type="term" value="P:tRNA modification"/>
    <property type="evidence" value="ECO:0007669"/>
    <property type="project" value="TreeGrafter"/>
</dbReference>
<accession>A0A1X7VT70</accession>
<evidence type="ECO:0000256" key="6">
    <source>
        <dbReference type="RuleBase" id="RU365002"/>
    </source>
</evidence>
<reference evidence="8" key="1">
    <citation type="journal article" date="2010" name="Nature">
        <title>The Amphimedon queenslandica genome and the evolution of animal complexity.</title>
        <authorList>
            <person name="Srivastava M."/>
            <person name="Simakov O."/>
            <person name="Chapman J."/>
            <person name="Fahey B."/>
            <person name="Gauthier M.E."/>
            <person name="Mitros T."/>
            <person name="Richards G.S."/>
            <person name="Conaco C."/>
            <person name="Dacre M."/>
            <person name="Hellsten U."/>
            <person name="Larroux C."/>
            <person name="Putnam N.H."/>
            <person name="Stanke M."/>
            <person name="Adamska M."/>
            <person name="Darling A."/>
            <person name="Degnan S.M."/>
            <person name="Oakley T.H."/>
            <person name="Plachetzki D.C."/>
            <person name="Zhai Y."/>
            <person name="Adamski M."/>
            <person name="Calcino A."/>
            <person name="Cummins S.F."/>
            <person name="Goodstein D.M."/>
            <person name="Harris C."/>
            <person name="Jackson D.J."/>
            <person name="Leys S.P."/>
            <person name="Shu S."/>
            <person name="Woodcroft B.J."/>
            <person name="Vervoort M."/>
            <person name="Kosik K.S."/>
            <person name="Manning G."/>
            <person name="Degnan B.M."/>
            <person name="Rokhsar D.S."/>
        </authorList>
    </citation>
    <scope>NUCLEOTIDE SEQUENCE [LARGE SCALE GENOMIC DNA]</scope>
</reference>
<comment type="catalytic activity">
    <reaction evidence="5 6">
        <text>queuosine 5'-phosphate + H2O = queuine + D-ribose 5-phosphate</text>
        <dbReference type="Rhea" id="RHEA:75387"/>
        <dbReference type="ChEBI" id="CHEBI:15377"/>
        <dbReference type="ChEBI" id="CHEBI:17433"/>
        <dbReference type="ChEBI" id="CHEBI:78346"/>
        <dbReference type="ChEBI" id="CHEBI:194371"/>
    </reaction>
    <physiologicalReaction direction="left-to-right" evidence="5 6">
        <dbReference type="Rhea" id="RHEA:75388"/>
    </physiologicalReaction>
</comment>
<dbReference type="AlphaFoldDB" id="A0A1X7VT70"/>
<dbReference type="EC" id="3.2.2.-" evidence="6"/>
<dbReference type="FunCoup" id="A0A1X7VT70">
    <property type="interactions" value="598"/>
</dbReference>
<dbReference type="PANTHER" id="PTHR21314">
    <property type="entry name" value="QUEUOSINE 5'-PHOSPHATE N-GLYCOSYLASE_HYDROLASE-RELATED"/>
    <property type="match status" value="1"/>
</dbReference>
<keyword evidence="8" id="KW-1185">Reference proteome</keyword>
<evidence type="ECO:0000256" key="1">
    <source>
        <dbReference type="ARBA" id="ARBA00022801"/>
    </source>
</evidence>
<gene>
    <name evidence="7" type="primary">100639215</name>
</gene>
<reference evidence="7" key="2">
    <citation type="submission" date="2017-05" db="UniProtKB">
        <authorList>
            <consortium name="EnsemblMetazoa"/>
        </authorList>
    </citation>
    <scope>IDENTIFICATION</scope>
</reference>
<comment type="similarity">
    <text evidence="2 6">Belongs to the QNG1 protein family.</text>
</comment>
<evidence type="ECO:0000256" key="4">
    <source>
        <dbReference type="ARBA" id="ARBA00035393"/>
    </source>
</evidence>
<dbReference type="KEGG" id="aqu:100639215"/>
<keyword evidence="1 6" id="KW-0378">Hydrolase</keyword>
<dbReference type="EnsemblMetazoa" id="Aqu2.1.42608_001">
    <property type="protein sequence ID" value="Aqu2.1.42608_001"/>
    <property type="gene ID" value="Aqu2.1.42608"/>
</dbReference>
<dbReference type="InParanoid" id="A0A1X7VT70"/>
<proteinExistence type="inferred from homology"/>
<dbReference type="STRING" id="400682.A0A1X7VT70"/>
<evidence type="ECO:0000256" key="3">
    <source>
        <dbReference type="ARBA" id="ARBA00035306"/>
    </source>
</evidence>
<organism evidence="7">
    <name type="scientific">Amphimedon queenslandica</name>
    <name type="common">Sponge</name>
    <dbReference type="NCBI Taxonomy" id="400682"/>
    <lineage>
        <taxon>Eukaryota</taxon>
        <taxon>Metazoa</taxon>
        <taxon>Porifera</taxon>
        <taxon>Demospongiae</taxon>
        <taxon>Heteroscleromorpha</taxon>
        <taxon>Haplosclerida</taxon>
        <taxon>Niphatidae</taxon>
        <taxon>Amphimedon</taxon>
    </lineage>
</organism>
<evidence type="ECO:0000313" key="7">
    <source>
        <dbReference type="EnsemblMetazoa" id="Aqu2.1.42608_001"/>
    </source>
</evidence>
<dbReference type="Proteomes" id="UP000007879">
    <property type="component" value="Unassembled WGS sequence"/>
</dbReference>
<sequence length="348" mass="39700">MIMDSSRCGLVLSSAQFISSNSKHVTICEEGVKKGAQILINLINNWKQLNPNEVADTLKPPVDTDKELLEWIFLVSSLNFCFWSDDELFTVEVEGNTYTGYLSLIASLYRAVKIKGVRIYDPAVYGKMTLEELREIFSSCNNTEIPMIEERLQNLHECSRVLNEKFDGSVVKLVNLAEKSAQKLVHILKDNFENYNDKSTYKGKEVFFLKRAQIFVSYVKSYFKGKGYGEFHDIKTLTMFPDYRVPQILLKIGALRYSAELRAKLDRGEHLPAGCEEEVEIRGCTVQAIELIRRSLSSPSLVIPGTGKSLSMEERQSMPSCTIDHFFWKYAKDHGSPCPIHKTITIFY</sequence>
<dbReference type="Pfam" id="PF10343">
    <property type="entry name" value="Q_salvage"/>
    <property type="match status" value="1"/>
</dbReference>
<protein>
    <recommendedName>
        <fullName evidence="3 6">Queuosine 5'-phosphate N-glycosylase/hydrolase</fullName>
        <ecNumber evidence="6">3.2.2.-</ecNumber>
    </recommendedName>
    <alternativeName>
        <fullName evidence="4 6">Queuosine-nucleotide N-glycosylase/hydrolase</fullName>
    </alternativeName>
</protein>
<dbReference type="OrthoDB" id="416777at2759"/>
<name>A0A1X7VT70_AMPQE</name>
<dbReference type="InterPro" id="IPR019438">
    <property type="entry name" value="Q_salvage"/>
</dbReference>
<dbReference type="eggNOG" id="KOG2524">
    <property type="taxonomic scope" value="Eukaryota"/>
</dbReference>
<evidence type="ECO:0000313" key="8">
    <source>
        <dbReference type="Proteomes" id="UP000007879"/>
    </source>
</evidence>
<evidence type="ECO:0000256" key="5">
    <source>
        <dbReference type="ARBA" id="ARBA00048204"/>
    </source>
</evidence>
<dbReference type="PANTHER" id="PTHR21314:SF0">
    <property type="entry name" value="QUEUOSINE 5'-PHOSPHATE N-GLYCOSYLASE_HYDROLASE"/>
    <property type="match status" value="1"/>
</dbReference>
<evidence type="ECO:0000256" key="2">
    <source>
        <dbReference type="ARBA" id="ARBA00035119"/>
    </source>
</evidence>
<comment type="function">
    <text evidence="6">Catalyzes the hydrolysis of queuosine 5'-phosphate, releasing the nucleobase queuine (q). Is required for salvage of queuine from exogenous queuosine (Q) that is imported and then converted to queuosine 5'-phosphate intracellularly.</text>
</comment>